<comment type="cofactor">
    <cofactor evidence="7">
        <name>Mn(2+)</name>
        <dbReference type="ChEBI" id="CHEBI:29035"/>
    </cofactor>
    <cofactor evidence="7">
        <name>Ni(2+)</name>
        <dbReference type="ChEBI" id="CHEBI:49786"/>
    </cofactor>
</comment>
<keyword evidence="3 7" id="KW-0479">Metal-binding</keyword>
<comment type="catalytic activity">
    <reaction evidence="1 7">
        <text>beta-D-fructose 1-phosphate + H2O = D-fructose + phosphate</text>
        <dbReference type="Rhea" id="RHEA:35603"/>
        <dbReference type="ChEBI" id="CHEBI:15377"/>
        <dbReference type="ChEBI" id="CHEBI:37721"/>
        <dbReference type="ChEBI" id="CHEBI:43474"/>
        <dbReference type="ChEBI" id="CHEBI:138881"/>
    </reaction>
</comment>
<keyword evidence="10" id="KW-1185">Reference proteome</keyword>
<dbReference type="InterPro" id="IPR002791">
    <property type="entry name" value="ARMT1-like_metal-bd"/>
</dbReference>
<comment type="domain">
    <text evidence="7">Subfamily III proteins have a conserved RTxK motif about 40-50 residues from the C-terminus; the threonine may be replaced by serine or cysteine.</text>
</comment>
<dbReference type="OrthoDB" id="541375at2759"/>
<evidence type="ECO:0000256" key="1">
    <source>
        <dbReference type="ARBA" id="ARBA00001326"/>
    </source>
</evidence>
<dbReference type="GO" id="GO:0006974">
    <property type="term" value="P:DNA damage response"/>
    <property type="evidence" value="ECO:0007669"/>
    <property type="project" value="TreeGrafter"/>
</dbReference>
<dbReference type="Pfam" id="PF01937">
    <property type="entry name" value="ARMT1-like_dom"/>
    <property type="match status" value="1"/>
</dbReference>
<comment type="similarity">
    <text evidence="2 7">Belongs to the damage-control phosphatase family. Sugar phosphate phosphatase III subfamily.</text>
</comment>
<organism evidence="9 10">
    <name type="scientific">Lipomyces starkeyi NRRL Y-11557</name>
    <dbReference type="NCBI Taxonomy" id="675824"/>
    <lineage>
        <taxon>Eukaryota</taxon>
        <taxon>Fungi</taxon>
        <taxon>Dikarya</taxon>
        <taxon>Ascomycota</taxon>
        <taxon>Saccharomycotina</taxon>
        <taxon>Lipomycetes</taxon>
        <taxon>Lipomycetales</taxon>
        <taxon>Lipomycetaceae</taxon>
        <taxon>Lipomyces</taxon>
    </lineage>
</organism>
<dbReference type="Gene3D" id="1.20.930.60">
    <property type="match status" value="1"/>
</dbReference>
<proteinExistence type="inferred from homology"/>
<name>A0A1E3PVN9_LIPST</name>
<dbReference type="GO" id="GO:0046872">
    <property type="term" value="F:metal ion binding"/>
    <property type="evidence" value="ECO:0007669"/>
    <property type="project" value="UniProtKB-UniRule"/>
</dbReference>
<dbReference type="GO" id="GO:0103026">
    <property type="term" value="F:fructose-1-phosphatase activity"/>
    <property type="evidence" value="ECO:0007669"/>
    <property type="project" value="RHEA"/>
</dbReference>
<feature type="domain" description="Damage-control phosphatase ARMT1-like metal-binding" evidence="8">
    <location>
        <begin position="25"/>
        <end position="418"/>
    </location>
</feature>
<dbReference type="EC" id="3.1.3.-" evidence="7"/>
<evidence type="ECO:0000256" key="7">
    <source>
        <dbReference type="RuleBase" id="RU367030"/>
    </source>
</evidence>
<evidence type="ECO:0000313" key="9">
    <source>
        <dbReference type="EMBL" id="ODQ68907.1"/>
    </source>
</evidence>
<evidence type="ECO:0000256" key="2">
    <source>
        <dbReference type="ARBA" id="ARBA00009519"/>
    </source>
</evidence>
<evidence type="ECO:0000256" key="5">
    <source>
        <dbReference type="ARBA" id="ARBA00023211"/>
    </source>
</evidence>
<evidence type="ECO:0000313" key="10">
    <source>
        <dbReference type="Proteomes" id="UP000094385"/>
    </source>
</evidence>
<dbReference type="InterPro" id="IPR036075">
    <property type="entry name" value="ARMT-1-like_metal-bd_sf"/>
</dbReference>
<dbReference type="GO" id="GO:0005634">
    <property type="term" value="C:nucleus"/>
    <property type="evidence" value="ECO:0007669"/>
    <property type="project" value="TreeGrafter"/>
</dbReference>
<dbReference type="EMBL" id="KV454307">
    <property type="protein sequence ID" value="ODQ68907.1"/>
    <property type="molecule type" value="Genomic_DNA"/>
</dbReference>
<dbReference type="SUPFAM" id="SSF111321">
    <property type="entry name" value="AF1104-like"/>
    <property type="match status" value="1"/>
</dbReference>
<dbReference type="Proteomes" id="UP000094385">
    <property type="component" value="Unassembled WGS sequence"/>
</dbReference>
<protein>
    <recommendedName>
        <fullName evidence="7">Sugar phosphate phosphatase</fullName>
        <ecNumber evidence="7">3.1.3.-</ecNumber>
    </recommendedName>
</protein>
<evidence type="ECO:0000256" key="3">
    <source>
        <dbReference type="ARBA" id="ARBA00022723"/>
    </source>
</evidence>
<reference evidence="9 10" key="1">
    <citation type="journal article" date="2016" name="Proc. Natl. Acad. Sci. U.S.A.">
        <title>Comparative genomics of biotechnologically important yeasts.</title>
        <authorList>
            <person name="Riley R."/>
            <person name="Haridas S."/>
            <person name="Wolfe K.H."/>
            <person name="Lopes M.R."/>
            <person name="Hittinger C.T."/>
            <person name="Goeker M."/>
            <person name="Salamov A.A."/>
            <person name="Wisecaver J.H."/>
            <person name="Long T.M."/>
            <person name="Calvey C.H."/>
            <person name="Aerts A.L."/>
            <person name="Barry K.W."/>
            <person name="Choi C."/>
            <person name="Clum A."/>
            <person name="Coughlan A.Y."/>
            <person name="Deshpande S."/>
            <person name="Douglass A.P."/>
            <person name="Hanson S.J."/>
            <person name="Klenk H.-P."/>
            <person name="LaButti K.M."/>
            <person name="Lapidus A."/>
            <person name="Lindquist E.A."/>
            <person name="Lipzen A.M."/>
            <person name="Meier-Kolthoff J.P."/>
            <person name="Ohm R.A."/>
            <person name="Otillar R.P."/>
            <person name="Pangilinan J.L."/>
            <person name="Peng Y."/>
            <person name="Rokas A."/>
            <person name="Rosa C.A."/>
            <person name="Scheuner C."/>
            <person name="Sibirny A.A."/>
            <person name="Slot J.C."/>
            <person name="Stielow J.B."/>
            <person name="Sun H."/>
            <person name="Kurtzman C.P."/>
            <person name="Blackwell M."/>
            <person name="Grigoriev I.V."/>
            <person name="Jeffries T.W."/>
        </authorList>
    </citation>
    <scope>NUCLEOTIDE SEQUENCE [LARGE SCALE GENOMIC DNA]</scope>
    <source>
        <strain evidence="9 10">NRRL Y-11557</strain>
    </source>
</reference>
<sequence>MVSPVPCSAPPYMTSDPDSFAYTSARSRWPVILTGIVDDLSRSTIESDGEKAEEGKVLIEKIGALKYDVEHDRTLPPLEDDGLFDVALYNSELERQGPMTWGNAPWLYSECYLYRKMYGYLQTTIHWKDYDFFARQKLDAFKSSEVAVAELAIRYKTLSGQLHGSVNKEQLNLLFREFIDISLWGNATDLSLLTNLSLDQLQSLQGEKARKESEKNILVNDVDLAWQAISSVDGGRVDLILDNAGFEFYTDLIFALFLLDSGLADTIVLHPKAMPWFVSDVLPVDLPVLINALGSVSVFNMAREEINFLREQLVKYNDDGKIIVRSFGFWTTSLAFWEIRENGLGGGHEVWQDLKESKLAILKGDLNYRKLTYDAAWPRITPFSTAIGPLATNHVKLISLRTCKADVAVGLKDGQEEELEKSWVDITTAKSKPETGKAWAWSGKWAVMPFSSGEK</sequence>
<dbReference type="InterPro" id="IPR039763">
    <property type="entry name" value="ARMT1"/>
</dbReference>
<dbReference type="PANTHER" id="PTHR12260">
    <property type="entry name" value="DAMAGE-CONTROL PHOSPHATASE ARMT1"/>
    <property type="match status" value="1"/>
</dbReference>
<evidence type="ECO:0000256" key="4">
    <source>
        <dbReference type="ARBA" id="ARBA00022801"/>
    </source>
</evidence>
<dbReference type="PANTHER" id="PTHR12260:SF6">
    <property type="entry name" value="DAMAGE-CONTROL PHOSPHATASE ARMT1"/>
    <property type="match status" value="1"/>
</dbReference>
<keyword evidence="5 7" id="KW-0464">Manganese</keyword>
<accession>A0A1E3PVN9</accession>
<dbReference type="Gene3D" id="3.40.50.10880">
    <property type="entry name" value="Uncharacterised protein PF01937, DUF89, domain 3"/>
    <property type="match status" value="1"/>
</dbReference>
<comment type="function">
    <text evidence="7">Metal-dependent phosphatase that shows phosphatase activity against several substrates, including fructose-1-phosphate and fructose-6-phosphate. Its preference for fructose-1-phosphate, a strong glycating agent that causes DNA damage rather than a canonical yeast metabolite, suggests a damage-control function in hexose phosphate metabolism.</text>
</comment>
<gene>
    <name evidence="9" type="ORF">LIPSTDRAFT_76539</name>
</gene>
<evidence type="ECO:0000259" key="8">
    <source>
        <dbReference type="Pfam" id="PF01937"/>
    </source>
</evidence>
<comment type="catalytic activity">
    <reaction evidence="6 7">
        <text>beta-D-fructose 6-phosphate = dihydroxyacetone + D-glyceraldehyde 3-phosphate</text>
        <dbReference type="Rhea" id="RHEA:28002"/>
        <dbReference type="ChEBI" id="CHEBI:16016"/>
        <dbReference type="ChEBI" id="CHEBI:57634"/>
        <dbReference type="ChEBI" id="CHEBI:59776"/>
    </reaction>
</comment>
<dbReference type="FunFam" id="1.20.930.60:FF:000002">
    <property type="entry name" value="Protein-glutamate O-methyltransferase C1393.13"/>
    <property type="match status" value="1"/>
</dbReference>
<dbReference type="GO" id="GO:0097023">
    <property type="term" value="F:fructose 6-phosphate aldolase activity"/>
    <property type="evidence" value="ECO:0007669"/>
    <property type="project" value="RHEA"/>
</dbReference>
<keyword evidence="4 7" id="KW-0378">Hydrolase</keyword>
<dbReference type="AlphaFoldDB" id="A0A1E3PVN9"/>
<evidence type="ECO:0000256" key="6">
    <source>
        <dbReference type="ARBA" id="ARBA00048809"/>
    </source>
</evidence>
<dbReference type="STRING" id="675824.A0A1E3PVN9"/>